<feature type="active site" description="Charge relay system" evidence="4">
    <location>
        <position position="309"/>
    </location>
</feature>
<proteinExistence type="inferred from homology"/>
<evidence type="ECO:0000256" key="4">
    <source>
        <dbReference type="PIRSR" id="PIRSR005211-1"/>
    </source>
</evidence>
<organism evidence="6 7">
    <name type="scientific">Vibrio spartinae</name>
    <dbReference type="NCBI Taxonomy" id="1918945"/>
    <lineage>
        <taxon>Bacteria</taxon>
        <taxon>Pseudomonadati</taxon>
        <taxon>Pseudomonadota</taxon>
        <taxon>Gammaproteobacteria</taxon>
        <taxon>Vibrionales</taxon>
        <taxon>Vibrionaceae</taxon>
        <taxon>Vibrio</taxon>
    </lineage>
</organism>
<dbReference type="Pfam" id="PF00561">
    <property type="entry name" value="Abhydrolase_1"/>
    <property type="match status" value="1"/>
</dbReference>
<dbReference type="RefSeq" id="WP_074372150.1">
    <property type="nucleotide sequence ID" value="NZ_AP024907.1"/>
</dbReference>
<dbReference type="Proteomes" id="UP000184774">
    <property type="component" value="Unassembled WGS sequence"/>
</dbReference>
<evidence type="ECO:0000256" key="3">
    <source>
        <dbReference type="ARBA" id="ARBA00022801"/>
    </source>
</evidence>
<dbReference type="SUPFAM" id="SSF53474">
    <property type="entry name" value="alpha/beta-Hydrolases"/>
    <property type="match status" value="1"/>
</dbReference>
<evidence type="ECO:0000259" key="5">
    <source>
        <dbReference type="Pfam" id="PF00561"/>
    </source>
</evidence>
<evidence type="ECO:0000313" key="6">
    <source>
        <dbReference type="EMBL" id="SIO93573.1"/>
    </source>
</evidence>
<dbReference type="AlphaFoldDB" id="A0A1N6M2B3"/>
<keyword evidence="3 6" id="KW-0378">Hydrolase</keyword>
<dbReference type="InterPro" id="IPR050960">
    <property type="entry name" value="AB_hydrolase_4_sf"/>
</dbReference>
<dbReference type="InterPro" id="IPR012020">
    <property type="entry name" value="ABHD4"/>
</dbReference>
<reference evidence="6 7" key="1">
    <citation type="submission" date="2016-12" db="EMBL/GenBank/DDBJ databases">
        <authorList>
            <person name="Song W.-J."/>
            <person name="Kurnit D.M."/>
        </authorList>
    </citation>
    <scope>NUCLEOTIDE SEQUENCE [LARGE SCALE GENOMIC DNA]</scope>
    <source>
        <strain evidence="6 7">CECT 9026</strain>
    </source>
</reference>
<gene>
    <name evidence="6" type="ORF">VSP9026_01243</name>
</gene>
<evidence type="ECO:0000313" key="7">
    <source>
        <dbReference type="Proteomes" id="UP000184774"/>
    </source>
</evidence>
<comment type="similarity">
    <text evidence="1">Belongs to the AB hydrolase superfamily. AB hydrolase 4 family.</text>
</comment>
<dbReference type="PIRSF" id="PIRSF005211">
    <property type="entry name" value="Ab_hydro_YheT"/>
    <property type="match status" value="1"/>
</dbReference>
<dbReference type="GO" id="GO:0047372">
    <property type="term" value="F:monoacylglycerol lipase activity"/>
    <property type="evidence" value="ECO:0007669"/>
    <property type="project" value="TreeGrafter"/>
</dbReference>
<protein>
    <submittedName>
        <fullName evidence="6">Putative hydrolase</fullName>
    </submittedName>
</protein>
<sequence>MAVSSTIQNVSQNRLLIFNPASGGAAPHIQTVLPRWVRRTPLFSPHWETLTTPDDDILSLAWSEDPDQPSARTKPLFILFHGLEGSFHSPYANGLMYAFAQQGWLSVMMHFRGCNGQPNRRPRAYHSGETSDPRYFLEQIHQRFPSNYKMATGVSLGGNMLANYLAEFAEQPLVESATIISAPFDLSDSSSRINQGVSRIYQSYLLNSLKQNAHRKFSTLRQAIPITQSLIRRLKTLQEFDDLITAPLHGFYDAQDYYQRCSAMSKLGQIRLPTLILHAQDDPFMTDAVIPTQPLPETINYQLLKHGGHVGFLSGTLLKPRFWLEEMLPHYYREHSRL</sequence>
<dbReference type="FunFam" id="3.40.50.1820:FF:000080">
    <property type="entry name" value="Alpha/beta hydrolase"/>
    <property type="match status" value="1"/>
</dbReference>
<keyword evidence="2" id="KW-0719">Serine esterase</keyword>
<dbReference type="NCBIfam" id="NF008218">
    <property type="entry name" value="PRK10985.1"/>
    <property type="match status" value="1"/>
</dbReference>
<feature type="active site" description="Charge relay system" evidence="4">
    <location>
        <position position="155"/>
    </location>
</feature>
<dbReference type="PROSITE" id="PS01133">
    <property type="entry name" value="UPF0017"/>
    <property type="match status" value="1"/>
</dbReference>
<evidence type="ECO:0000256" key="1">
    <source>
        <dbReference type="ARBA" id="ARBA00010884"/>
    </source>
</evidence>
<dbReference type="Gene3D" id="3.40.50.1820">
    <property type="entry name" value="alpha/beta hydrolase"/>
    <property type="match status" value="1"/>
</dbReference>
<feature type="active site" description="Charge relay system" evidence="4">
    <location>
        <position position="282"/>
    </location>
</feature>
<name>A0A1N6M2B3_9VIBR</name>
<feature type="domain" description="AB hydrolase-1" evidence="5">
    <location>
        <begin position="75"/>
        <end position="315"/>
    </location>
</feature>
<dbReference type="EMBL" id="FSSB01000009">
    <property type="protein sequence ID" value="SIO93573.1"/>
    <property type="molecule type" value="Genomic_DNA"/>
</dbReference>
<dbReference type="InterPro" id="IPR029058">
    <property type="entry name" value="AB_hydrolase_fold"/>
</dbReference>
<accession>A0A1N6M2B3</accession>
<dbReference type="InterPro" id="IPR000952">
    <property type="entry name" value="AB_hydrolase_4_CS"/>
</dbReference>
<dbReference type="InterPro" id="IPR000073">
    <property type="entry name" value="AB_hydrolase_1"/>
</dbReference>
<dbReference type="OrthoDB" id="332676at2"/>
<evidence type="ECO:0000256" key="2">
    <source>
        <dbReference type="ARBA" id="ARBA00022487"/>
    </source>
</evidence>
<dbReference type="PANTHER" id="PTHR10794:SF94">
    <property type="entry name" value="ESTERASE YHET-RELATED"/>
    <property type="match status" value="1"/>
</dbReference>
<dbReference type="PANTHER" id="PTHR10794">
    <property type="entry name" value="ABHYDROLASE DOMAIN-CONTAINING PROTEIN"/>
    <property type="match status" value="1"/>
</dbReference>
<dbReference type="GO" id="GO:0034338">
    <property type="term" value="F:short-chain carboxylesterase activity"/>
    <property type="evidence" value="ECO:0007669"/>
    <property type="project" value="TreeGrafter"/>
</dbReference>